<dbReference type="Pfam" id="PF25967">
    <property type="entry name" value="RND-MFP_C"/>
    <property type="match status" value="1"/>
</dbReference>
<dbReference type="SUPFAM" id="SSF111369">
    <property type="entry name" value="HlyD-like secretion proteins"/>
    <property type="match status" value="2"/>
</dbReference>
<evidence type="ECO:0000259" key="5">
    <source>
        <dbReference type="Pfam" id="PF25967"/>
    </source>
</evidence>
<feature type="domain" description="Multidrug resistance protein MdtA-like C-terminal permuted SH3" evidence="5">
    <location>
        <begin position="456"/>
        <end position="521"/>
    </location>
</feature>
<dbReference type="EMBL" id="CP098611">
    <property type="protein sequence ID" value="USR91046.1"/>
    <property type="molecule type" value="Genomic_DNA"/>
</dbReference>
<reference evidence="6" key="1">
    <citation type="submission" date="2022-06" db="EMBL/GenBank/DDBJ databases">
        <title>Genome sequence of Phormidium yuhuli AB48 isolated from an industrial photobioreactor environment.</title>
        <authorList>
            <person name="Qiu Y."/>
            <person name="Noonan A.J.C."/>
            <person name="Dofher K."/>
            <person name="Koch M."/>
            <person name="Kieft B."/>
            <person name="Lin X."/>
            <person name="Ziels R.M."/>
            <person name="Hallam S.J."/>
        </authorList>
    </citation>
    <scope>NUCLEOTIDE SEQUENCE</scope>
    <source>
        <strain evidence="6">AB48</strain>
    </source>
</reference>
<feature type="compositionally biased region" description="Polar residues" evidence="3">
    <location>
        <begin position="243"/>
        <end position="253"/>
    </location>
</feature>
<protein>
    <submittedName>
        <fullName evidence="6">Efflux RND transporter periplasmic adaptor subunit</fullName>
    </submittedName>
</protein>
<feature type="region of interest" description="Disordered" evidence="3">
    <location>
        <begin position="1"/>
        <end position="45"/>
    </location>
</feature>
<feature type="compositionally biased region" description="Pro residues" evidence="3">
    <location>
        <begin position="19"/>
        <end position="40"/>
    </location>
</feature>
<dbReference type="PANTHER" id="PTHR30469">
    <property type="entry name" value="MULTIDRUG RESISTANCE PROTEIN MDTA"/>
    <property type="match status" value="1"/>
</dbReference>
<evidence type="ECO:0000256" key="2">
    <source>
        <dbReference type="ARBA" id="ARBA00023054"/>
    </source>
</evidence>
<organism evidence="6 7">
    <name type="scientific">Phormidium yuhuli AB48</name>
    <dbReference type="NCBI Taxonomy" id="2940671"/>
    <lineage>
        <taxon>Bacteria</taxon>
        <taxon>Bacillati</taxon>
        <taxon>Cyanobacteriota</taxon>
        <taxon>Cyanophyceae</taxon>
        <taxon>Oscillatoriophycideae</taxon>
        <taxon>Oscillatoriales</taxon>
        <taxon>Oscillatoriaceae</taxon>
        <taxon>Phormidium</taxon>
        <taxon>Phormidium yuhuli</taxon>
    </lineage>
</organism>
<proteinExistence type="inferred from homology"/>
<sequence>MKPLSYDIDHNQRTNPDSSVPPTPEESPPAASPAEFPPESEPPKAGGVNWKSILIGVGLGIVLAGIGGRIFAESSSDTPVADTEEREANPSQTVTAVTVGQQAVNRTLNASGTVQAYDLLPILPRATGLQIVDVRVREGDLVGAGEILAVLDDSVLQSQLSGALSQIDSARSSVGAAEADISQAQSARSQAQADLERARTGVRQAESRVAQAEASLTRNRARVSQARANLEQSEREYQRSQQLANQGAISQQEAELRERDVRTAREEVNQAVEDVRVAEAELESARADVLNAQANVQSSQATLDSSLAGIEAAQAGVANAQAGVQNQDAVVQELETRLNQTLVVAPQGGIVAERQARVGDVSGTNPLFTLIAQGQLELQLQVPETQLPLIRPGAPVQVRSDADSRINVQGRVREILPTINPETRQATVVVDLPNDEILRPGMFLAGEIVTETRDGLTIPSAAVLPQPDGSAQVFRLNPDDTVTATRIELGEVVEAQDESGESQVEVLSGLEMGDRIVVSGAGFLNDGDRVRVVD</sequence>
<dbReference type="Pfam" id="PF25954">
    <property type="entry name" value="Beta-barrel_RND_2"/>
    <property type="match status" value="1"/>
</dbReference>
<dbReference type="Proteomes" id="UP001056708">
    <property type="component" value="Chromosome"/>
</dbReference>
<keyword evidence="7" id="KW-1185">Reference proteome</keyword>
<feature type="region of interest" description="Disordered" evidence="3">
    <location>
        <begin position="231"/>
        <end position="254"/>
    </location>
</feature>
<dbReference type="Gene3D" id="2.40.50.100">
    <property type="match status" value="1"/>
</dbReference>
<dbReference type="NCBIfam" id="TIGR01730">
    <property type="entry name" value="RND_mfp"/>
    <property type="match status" value="1"/>
</dbReference>
<comment type="similarity">
    <text evidence="1">Belongs to the membrane fusion protein (MFP) (TC 8.A.1) family.</text>
</comment>
<keyword evidence="2" id="KW-0175">Coiled coil</keyword>
<feature type="region of interest" description="Disordered" evidence="3">
    <location>
        <begin position="188"/>
        <end position="218"/>
    </location>
</feature>
<dbReference type="Gene3D" id="2.40.30.170">
    <property type="match status" value="1"/>
</dbReference>
<dbReference type="RefSeq" id="WP_252663080.1">
    <property type="nucleotide sequence ID" value="NZ_CP098611.1"/>
</dbReference>
<dbReference type="InterPro" id="IPR058627">
    <property type="entry name" value="MdtA-like_C"/>
</dbReference>
<evidence type="ECO:0000259" key="4">
    <source>
        <dbReference type="Pfam" id="PF25954"/>
    </source>
</evidence>
<dbReference type="Gene3D" id="6.10.140.1990">
    <property type="match status" value="1"/>
</dbReference>
<feature type="domain" description="CusB-like beta-barrel" evidence="4">
    <location>
        <begin position="378"/>
        <end position="448"/>
    </location>
</feature>
<dbReference type="InterPro" id="IPR030190">
    <property type="entry name" value="MacA_alpha-hairpin_sf"/>
</dbReference>
<evidence type="ECO:0000256" key="1">
    <source>
        <dbReference type="ARBA" id="ARBA00009477"/>
    </source>
</evidence>
<accession>A0ABY5ARS5</accession>
<dbReference type="InterPro" id="IPR006143">
    <property type="entry name" value="RND_pump_MFP"/>
</dbReference>
<dbReference type="Gene3D" id="2.40.420.20">
    <property type="match status" value="1"/>
</dbReference>
<evidence type="ECO:0000313" key="7">
    <source>
        <dbReference type="Proteomes" id="UP001056708"/>
    </source>
</evidence>
<name>A0ABY5ARS5_9CYAN</name>
<dbReference type="InterPro" id="IPR058792">
    <property type="entry name" value="Beta-barrel_RND_2"/>
</dbReference>
<evidence type="ECO:0000256" key="3">
    <source>
        <dbReference type="SAM" id="MobiDB-lite"/>
    </source>
</evidence>
<dbReference type="PANTHER" id="PTHR30469:SF15">
    <property type="entry name" value="HLYD FAMILY OF SECRETION PROTEINS"/>
    <property type="match status" value="1"/>
</dbReference>
<evidence type="ECO:0000313" key="6">
    <source>
        <dbReference type="EMBL" id="USR91046.1"/>
    </source>
</evidence>
<gene>
    <name evidence="6" type="ORF">NEA10_19830</name>
</gene>